<dbReference type="EMBL" id="JAINUG010000306">
    <property type="protein sequence ID" value="KAJ8378921.1"/>
    <property type="molecule type" value="Genomic_DNA"/>
</dbReference>
<dbReference type="AlphaFoldDB" id="A0AAD7W490"/>
<proteinExistence type="predicted"/>
<gene>
    <name evidence="4" type="ORF">AAFF_G00232860</name>
</gene>
<accession>A0AAD7W490</accession>
<protein>
    <submittedName>
        <fullName evidence="4">Uncharacterized protein</fullName>
    </submittedName>
</protein>
<keyword evidence="2" id="KW-1133">Transmembrane helix</keyword>
<evidence type="ECO:0000313" key="5">
    <source>
        <dbReference type="Proteomes" id="UP001221898"/>
    </source>
</evidence>
<comment type="caution">
    <text evidence="4">The sequence shown here is derived from an EMBL/GenBank/DDBJ whole genome shotgun (WGS) entry which is preliminary data.</text>
</comment>
<evidence type="ECO:0000313" key="4">
    <source>
        <dbReference type="EMBL" id="KAJ8378921.1"/>
    </source>
</evidence>
<name>A0AAD7W490_9TELE</name>
<feature type="compositionally biased region" description="Acidic residues" evidence="1">
    <location>
        <begin position="40"/>
        <end position="54"/>
    </location>
</feature>
<evidence type="ECO:0000256" key="1">
    <source>
        <dbReference type="SAM" id="MobiDB-lite"/>
    </source>
</evidence>
<feature type="region of interest" description="Disordered" evidence="1">
    <location>
        <begin position="39"/>
        <end position="77"/>
    </location>
</feature>
<keyword evidence="2" id="KW-0812">Transmembrane</keyword>
<sequence>MTLPFTVKRTAPDVAAECPKMFRLFILCLVLRAAAAVTSEESEASGDMGDDEDEIVTRKDLNEVPPNNIEPGSVDKAMGNGEDGFTTIVVIAAVSVVALAAVAIAAIILVRRHMQNRQQGVYSVPTEQTQKAAV</sequence>
<reference evidence="4" key="1">
    <citation type="journal article" date="2023" name="Science">
        <title>Genome structures resolve the early diversification of teleost fishes.</title>
        <authorList>
            <person name="Parey E."/>
            <person name="Louis A."/>
            <person name="Montfort J."/>
            <person name="Bouchez O."/>
            <person name="Roques C."/>
            <person name="Iampietro C."/>
            <person name="Lluch J."/>
            <person name="Castinel A."/>
            <person name="Donnadieu C."/>
            <person name="Desvignes T."/>
            <person name="Floi Bucao C."/>
            <person name="Jouanno E."/>
            <person name="Wen M."/>
            <person name="Mejri S."/>
            <person name="Dirks R."/>
            <person name="Jansen H."/>
            <person name="Henkel C."/>
            <person name="Chen W.J."/>
            <person name="Zahm M."/>
            <person name="Cabau C."/>
            <person name="Klopp C."/>
            <person name="Thompson A.W."/>
            <person name="Robinson-Rechavi M."/>
            <person name="Braasch I."/>
            <person name="Lecointre G."/>
            <person name="Bobe J."/>
            <person name="Postlethwait J.H."/>
            <person name="Berthelot C."/>
            <person name="Roest Crollius H."/>
            <person name="Guiguen Y."/>
        </authorList>
    </citation>
    <scope>NUCLEOTIDE SEQUENCE</scope>
    <source>
        <strain evidence="4">NC1722</strain>
    </source>
</reference>
<feature type="signal peptide" evidence="3">
    <location>
        <begin position="1"/>
        <end position="36"/>
    </location>
</feature>
<keyword evidence="3" id="KW-0732">Signal</keyword>
<keyword evidence="5" id="KW-1185">Reference proteome</keyword>
<feature type="chain" id="PRO_5041982341" evidence="3">
    <location>
        <begin position="37"/>
        <end position="134"/>
    </location>
</feature>
<dbReference type="Proteomes" id="UP001221898">
    <property type="component" value="Unassembled WGS sequence"/>
</dbReference>
<evidence type="ECO:0000256" key="3">
    <source>
        <dbReference type="SAM" id="SignalP"/>
    </source>
</evidence>
<organism evidence="4 5">
    <name type="scientific">Aldrovandia affinis</name>
    <dbReference type="NCBI Taxonomy" id="143900"/>
    <lineage>
        <taxon>Eukaryota</taxon>
        <taxon>Metazoa</taxon>
        <taxon>Chordata</taxon>
        <taxon>Craniata</taxon>
        <taxon>Vertebrata</taxon>
        <taxon>Euteleostomi</taxon>
        <taxon>Actinopterygii</taxon>
        <taxon>Neopterygii</taxon>
        <taxon>Teleostei</taxon>
        <taxon>Notacanthiformes</taxon>
        <taxon>Halosauridae</taxon>
        <taxon>Aldrovandia</taxon>
    </lineage>
</organism>
<keyword evidence="2" id="KW-0472">Membrane</keyword>
<feature type="transmembrane region" description="Helical" evidence="2">
    <location>
        <begin position="85"/>
        <end position="110"/>
    </location>
</feature>
<evidence type="ECO:0000256" key="2">
    <source>
        <dbReference type="SAM" id="Phobius"/>
    </source>
</evidence>